<dbReference type="PANTHER" id="PTHR37285">
    <property type="entry name" value="SPORE WALL MATURATION PROTEIN DIT1"/>
    <property type="match status" value="1"/>
</dbReference>
<keyword evidence="2" id="KW-1185">Reference proteome</keyword>
<dbReference type="EMBL" id="ML979133">
    <property type="protein sequence ID" value="KAF1919205.1"/>
    <property type="molecule type" value="Genomic_DNA"/>
</dbReference>
<dbReference type="OrthoDB" id="429813at2759"/>
<sequence length="599" mass="67331">MNTGSSPYHSIRALFCREHNGDLLSIEGPYASAISKCWSTLGDLKLKGTPSFTSLQSGVQVHAIIIDTTQAESLPICPASTCHSHTIRELSRPGKDYHVGILSCNDLEITTTSTPFREWLETFILLETSLRPESEATDLQDIKTLQTTWSITTLFVSMLKNVASNDEWAMGEGLFQRRVANFIVRNERIQMALPAFPCKSPSSRKVGGAAPDMAERIALRTLHQFAKEVKAIYSPGVTIWIVSDGHVFSDCIGVDDEVVSKYDKDLLATYQSMFTSAEDHECVRFRGLTELFFSNEDAQAYFDPDWIDLFNIDHPIHSKRAADVELARRIMMLGFQSSKEHFRKLIAEQHPPTLSLYRGQARFMQDDLSDPKFLAMSTKQKKKLSFLVAAEMIARNQAYSNLLELLLPNFVRLSIHAHSNRGPKFGICLLPRSQVHAIDAIMDRHTLCPSYEFQVPTPWHNSIIKIKGDDMVYLGKAEIVQKAIDQGTFEGGWVEDEIEGGHFALQPVFTIASAPSTATESTSTVYMNYNDEKQMTAKSQILDVVMIDALPDETKVRLSGRLRGKMYRILELSLSVLRRTTNWRSELASGKREVGVSTY</sequence>
<dbReference type="Proteomes" id="UP000800096">
    <property type="component" value="Unassembled WGS sequence"/>
</dbReference>
<accession>A0A6A5QU48</accession>
<dbReference type="PANTHER" id="PTHR37285:SF5">
    <property type="entry name" value="SPORE WALL MATURATION PROTEIN DIT1"/>
    <property type="match status" value="1"/>
</dbReference>
<organism evidence="1 2">
    <name type="scientific">Ampelomyces quisqualis</name>
    <name type="common">Powdery mildew agent</name>
    <dbReference type="NCBI Taxonomy" id="50730"/>
    <lineage>
        <taxon>Eukaryota</taxon>
        <taxon>Fungi</taxon>
        <taxon>Dikarya</taxon>
        <taxon>Ascomycota</taxon>
        <taxon>Pezizomycotina</taxon>
        <taxon>Dothideomycetes</taxon>
        <taxon>Pleosporomycetidae</taxon>
        <taxon>Pleosporales</taxon>
        <taxon>Pleosporineae</taxon>
        <taxon>Phaeosphaeriaceae</taxon>
        <taxon>Ampelomyces</taxon>
    </lineage>
</organism>
<dbReference type="AlphaFoldDB" id="A0A6A5QU48"/>
<evidence type="ECO:0000313" key="1">
    <source>
        <dbReference type="EMBL" id="KAF1919205.1"/>
    </source>
</evidence>
<dbReference type="Pfam" id="PF05141">
    <property type="entry name" value="DIT1_PvcA"/>
    <property type="match status" value="1"/>
</dbReference>
<dbReference type="InterPro" id="IPR007817">
    <property type="entry name" value="Isocyanide_synthase_DIT1"/>
</dbReference>
<evidence type="ECO:0000313" key="2">
    <source>
        <dbReference type="Proteomes" id="UP000800096"/>
    </source>
</evidence>
<reference evidence="1" key="1">
    <citation type="journal article" date="2020" name="Stud. Mycol.">
        <title>101 Dothideomycetes genomes: a test case for predicting lifestyles and emergence of pathogens.</title>
        <authorList>
            <person name="Haridas S."/>
            <person name="Albert R."/>
            <person name="Binder M."/>
            <person name="Bloem J."/>
            <person name="Labutti K."/>
            <person name="Salamov A."/>
            <person name="Andreopoulos B."/>
            <person name="Baker S."/>
            <person name="Barry K."/>
            <person name="Bills G."/>
            <person name="Bluhm B."/>
            <person name="Cannon C."/>
            <person name="Castanera R."/>
            <person name="Culley D."/>
            <person name="Daum C."/>
            <person name="Ezra D."/>
            <person name="Gonzalez J."/>
            <person name="Henrissat B."/>
            <person name="Kuo A."/>
            <person name="Liang C."/>
            <person name="Lipzen A."/>
            <person name="Lutzoni F."/>
            <person name="Magnuson J."/>
            <person name="Mondo S."/>
            <person name="Nolan M."/>
            <person name="Ohm R."/>
            <person name="Pangilinan J."/>
            <person name="Park H.-J."/>
            <person name="Ramirez L."/>
            <person name="Alfaro M."/>
            <person name="Sun H."/>
            <person name="Tritt A."/>
            <person name="Yoshinaga Y."/>
            <person name="Zwiers L.-H."/>
            <person name="Turgeon B."/>
            <person name="Goodwin S."/>
            <person name="Spatafora J."/>
            <person name="Crous P."/>
            <person name="Grigoriev I."/>
        </authorList>
    </citation>
    <scope>NUCLEOTIDE SEQUENCE</scope>
    <source>
        <strain evidence="1">HMLAC05119</strain>
    </source>
</reference>
<name>A0A6A5QU48_AMPQU</name>
<gene>
    <name evidence="1" type="ORF">BDU57DRAFT_512163</name>
</gene>
<protein>
    <submittedName>
        <fullName evidence="1">Pyoverdine/dityrosine biosynthesis protein-domain-containing protein</fullName>
    </submittedName>
</protein>
<proteinExistence type="predicted"/>